<reference evidence="8" key="1">
    <citation type="submission" date="2016-10" db="EMBL/GenBank/DDBJ databases">
        <authorList>
            <person name="Varghese N."/>
            <person name="Submissions S."/>
        </authorList>
    </citation>
    <scope>NUCLEOTIDE SEQUENCE [LARGE SCALE GENOMIC DNA]</scope>
    <source>
        <strain evidence="8">ATCC 23835</strain>
    </source>
</reference>
<feature type="domain" description="Tyr recombinase" evidence="5">
    <location>
        <begin position="180"/>
        <end position="371"/>
    </location>
</feature>
<dbReference type="InterPro" id="IPR044068">
    <property type="entry name" value="CB"/>
</dbReference>
<keyword evidence="3" id="KW-0233">DNA recombination</keyword>
<dbReference type="CDD" id="cd00796">
    <property type="entry name" value="INT_Rci_Hp1_C"/>
    <property type="match status" value="1"/>
</dbReference>
<gene>
    <name evidence="7" type="ORF">SAMN05216598_0473</name>
</gene>
<dbReference type="PANTHER" id="PTHR30349">
    <property type="entry name" value="PHAGE INTEGRASE-RELATED"/>
    <property type="match status" value="1"/>
</dbReference>
<dbReference type="Pfam" id="PF00589">
    <property type="entry name" value="Phage_integrase"/>
    <property type="match status" value="1"/>
</dbReference>
<evidence type="ECO:0000259" key="6">
    <source>
        <dbReference type="PROSITE" id="PS51900"/>
    </source>
</evidence>
<dbReference type="AlphaFoldDB" id="A0A1H1PCF5"/>
<dbReference type="InterPro" id="IPR013762">
    <property type="entry name" value="Integrase-like_cat_sf"/>
</dbReference>
<keyword evidence="8" id="KW-1185">Reference proteome</keyword>
<protein>
    <submittedName>
        <fullName evidence="7">Site-specific recombinase XerD</fullName>
    </submittedName>
</protein>
<keyword evidence="2 4" id="KW-0238">DNA-binding</keyword>
<dbReference type="EMBL" id="LT629777">
    <property type="protein sequence ID" value="SDS08797.1"/>
    <property type="molecule type" value="Genomic_DNA"/>
</dbReference>
<feature type="domain" description="Core-binding (CB)" evidence="6">
    <location>
        <begin position="59"/>
        <end position="139"/>
    </location>
</feature>
<accession>A0A1H1PCF5</accession>
<keyword evidence="1" id="KW-0229">DNA integration</keyword>
<sequence length="371" mass="42523">MATLRKRGPSQWQVQVRRKGWPLQTKTFNTQAEAKTWATMIEREMDAGAFVSRNEAESTSFSTALETYASEVTSKKRSSASELSRIQAMQRHPLAMRSLASIRGADLASYRDSRLAEGLAPATVRRELALISHVFTIARKEWRMESLSNPVELIRQPSVDDARDRRILSADVWTLEAGKLVKEHLDELEMIRRYSRSTELPQIVTFAVETAMRRGEICSLLRTNVNLEKRVALLPMTKNGSARGVPLSSKAVEVLKSLPERDREDTYFKSRPDTITKAFADAIEDARQAYHGLLERHMKQKKLPKDKIDKRIAEDPFLVNLRFHDLRHEATSRLADIFPLHELTKITGHQDTRMLMRYYHPKTEDLAKKLA</sequence>
<evidence type="ECO:0000256" key="4">
    <source>
        <dbReference type="PROSITE-ProRule" id="PRU01248"/>
    </source>
</evidence>
<evidence type="ECO:0000256" key="3">
    <source>
        <dbReference type="ARBA" id="ARBA00023172"/>
    </source>
</evidence>
<evidence type="ECO:0000256" key="2">
    <source>
        <dbReference type="ARBA" id="ARBA00023125"/>
    </source>
</evidence>
<dbReference type="PROSITE" id="PS51900">
    <property type="entry name" value="CB"/>
    <property type="match status" value="1"/>
</dbReference>
<dbReference type="GO" id="GO:0015074">
    <property type="term" value="P:DNA integration"/>
    <property type="evidence" value="ECO:0007669"/>
    <property type="project" value="UniProtKB-KW"/>
</dbReference>
<evidence type="ECO:0000313" key="7">
    <source>
        <dbReference type="EMBL" id="SDS08797.1"/>
    </source>
</evidence>
<dbReference type="Proteomes" id="UP000199524">
    <property type="component" value="Chromosome I"/>
</dbReference>
<dbReference type="GO" id="GO:0003677">
    <property type="term" value="F:DNA binding"/>
    <property type="evidence" value="ECO:0007669"/>
    <property type="project" value="UniProtKB-UniRule"/>
</dbReference>
<dbReference type="InterPro" id="IPR011010">
    <property type="entry name" value="DNA_brk_join_enz"/>
</dbReference>
<dbReference type="Gene3D" id="1.10.443.10">
    <property type="entry name" value="Intergrase catalytic core"/>
    <property type="match status" value="1"/>
</dbReference>
<proteinExistence type="predicted"/>
<dbReference type="Gene3D" id="1.10.150.130">
    <property type="match status" value="1"/>
</dbReference>
<dbReference type="PANTHER" id="PTHR30349:SF94">
    <property type="entry name" value="INTEGRASE_RECOMBINASE HI_1414-RELATED"/>
    <property type="match status" value="1"/>
</dbReference>
<dbReference type="InterPro" id="IPR010998">
    <property type="entry name" value="Integrase_recombinase_N"/>
</dbReference>
<dbReference type="InterPro" id="IPR050090">
    <property type="entry name" value="Tyrosine_recombinase_XerCD"/>
</dbReference>
<dbReference type="GO" id="GO:0006310">
    <property type="term" value="P:DNA recombination"/>
    <property type="evidence" value="ECO:0007669"/>
    <property type="project" value="UniProtKB-KW"/>
</dbReference>
<dbReference type="SUPFAM" id="SSF56349">
    <property type="entry name" value="DNA breaking-rejoining enzymes"/>
    <property type="match status" value="1"/>
</dbReference>
<evidence type="ECO:0000313" key="8">
    <source>
        <dbReference type="Proteomes" id="UP000199524"/>
    </source>
</evidence>
<name>A0A1H1PCF5_9PSED</name>
<evidence type="ECO:0000259" key="5">
    <source>
        <dbReference type="PROSITE" id="PS51898"/>
    </source>
</evidence>
<dbReference type="InterPro" id="IPR002104">
    <property type="entry name" value="Integrase_catalytic"/>
</dbReference>
<dbReference type="PROSITE" id="PS51898">
    <property type="entry name" value="TYR_RECOMBINASE"/>
    <property type="match status" value="1"/>
</dbReference>
<organism evidence="7 8">
    <name type="scientific">Pseudomonas asplenii</name>
    <dbReference type="NCBI Taxonomy" id="53407"/>
    <lineage>
        <taxon>Bacteria</taxon>
        <taxon>Pseudomonadati</taxon>
        <taxon>Pseudomonadota</taxon>
        <taxon>Gammaproteobacteria</taxon>
        <taxon>Pseudomonadales</taxon>
        <taxon>Pseudomonadaceae</taxon>
        <taxon>Pseudomonas</taxon>
    </lineage>
</organism>
<evidence type="ECO:0000256" key="1">
    <source>
        <dbReference type="ARBA" id="ARBA00022908"/>
    </source>
</evidence>